<dbReference type="AlphaFoldDB" id="A0A7G2C8W9"/>
<keyword evidence="4" id="KW-1185">Reference proteome</keyword>
<reference evidence="3 4" key="1">
    <citation type="submission" date="2020-08" db="EMBL/GenBank/DDBJ databases">
        <authorList>
            <person name="Newling K."/>
            <person name="Davey J."/>
            <person name="Forrester S."/>
        </authorList>
    </citation>
    <scope>NUCLEOTIDE SEQUENCE [LARGE SCALE GENOMIC DNA]</scope>
    <source>
        <strain evidence="4">Crithidia deanei Carvalho (ATCC PRA-265)</strain>
    </source>
</reference>
<keyword evidence="1" id="KW-0433">Leucine-rich repeat</keyword>
<evidence type="ECO:0000256" key="1">
    <source>
        <dbReference type="ARBA" id="ARBA00022614"/>
    </source>
</evidence>
<dbReference type="InterPro" id="IPR001611">
    <property type="entry name" value="Leu-rich_rpt"/>
</dbReference>
<dbReference type="VEuPathDB" id="TriTrypDB:ADEAN_000274200"/>
<dbReference type="PROSITE" id="PS51450">
    <property type="entry name" value="LRR"/>
    <property type="match status" value="1"/>
</dbReference>
<dbReference type="EMBL" id="LR877148">
    <property type="protein sequence ID" value="CAD2215287.1"/>
    <property type="molecule type" value="Genomic_DNA"/>
</dbReference>
<name>A0A7G2C8W9_9TRYP</name>
<dbReference type="OrthoDB" id="277458at2759"/>
<dbReference type="Proteomes" id="UP000515908">
    <property type="component" value="Chromosome 04"/>
</dbReference>
<dbReference type="SUPFAM" id="SSF52058">
    <property type="entry name" value="L domain-like"/>
    <property type="match status" value="1"/>
</dbReference>
<evidence type="ECO:0000256" key="2">
    <source>
        <dbReference type="ARBA" id="ARBA00022737"/>
    </source>
</evidence>
<dbReference type="Gene3D" id="3.80.10.10">
    <property type="entry name" value="Ribonuclease Inhibitor"/>
    <property type="match status" value="1"/>
</dbReference>
<evidence type="ECO:0000313" key="4">
    <source>
        <dbReference type="Proteomes" id="UP000515908"/>
    </source>
</evidence>
<dbReference type="PANTHER" id="PTHR15454">
    <property type="entry name" value="NISCHARIN RELATED"/>
    <property type="match status" value="1"/>
</dbReference>
<accession>A0A7G2C8W9</accession>
<dbReference type="GO" id="GO:0005737">
    <property type="term" value="C:cytoplasm"/>
    <property type="evidence" value="ECO:0007669"/>
    <property type="project" value="TreeGrafter"/>
</dbReference>
<sequence>METSERQSLGDQHPLSAFEKLSDLRKLSLSECGLHSLPQRWFLPYITELRLANNSLPSMQPEGVILRSIKILDVSNNKINDVSTLRRCKFVKQIAIKGNPLTAQHDGNGLYNLYRTVANLFEHLESVDGHPISDLLRSSKEEGSTAVKAPSAPLEEKDVVVDLPVVETVNQTSVVKRHRSLSDAPSTKAVVSGGDAISLLKKRKESSSW</sequence>
<keyword evidence="2" id="KW-0677">Repeat</keyword>
<dbReference type="InterPro" id="IPR032675">
    <property type="entry name" value="LRR_dom_sf"/>
</dbReference>
<protein>
    <submittedName>
        <fullName evidence="3">Uncharacterized protein</fullName>
    </submittedName>
</protein>
<evidence type="ECO:0000313" key="3">
    <source>
        <dbReference type="EMBL" id="CAD2215287.1"/>
    </source>
</evidence>
<organism evidence="3 4">
    <name type="scientific">Angomonas deanei</name>
    <dbReference type="NCBI Taxonomy" id="59799"/>
    <lineage>
        <taxon>Eukaryota</taxon>
        <taxon>Discoba</taxon>
        <taxon>Euglenozoa</taxon>
        <taxon>Kinetoplastea</taxon>
        <taxon>Metakinetoplastina</taxon>
        <taxon>Trypanosomatida</taxon>
        <taxon>Trypanosomatidae</taxon>
        <taxon>Strigomonadinae</taxon>
        <taxon>Angomonas</taxon>
    </lineage>
</organism>
<dbReference type="FunFam" id="3.80.10.10:FF:001016">
    <property type="entry name" value="Leucine Rich Repeat, putative"/>
    <property type="match status" value="1"/>
</dbReference>
<dbReference type="PANTHER" id="PTHR15454:SF67">
    <property type="entry name" value="LEUCINE-RICH REPEAT PROTEIN (LRRP)"/>
    <property type="match status" value="1"/>
</dbReference>
<gene>
    <name evidence="3" type="ORF">ADEAN_000274200</name>
</gene>
<proteinExistence type="predicted"/>